<dbReference type="CDD" id="cd00167">
    <property type="entry name" value="SANT"/>
    <property type="match status" value="2"/>
</dbReference>
<organism evidence="10 11">
    <name type="scientific">Ilex paraguariensis</name>
    <name type="common">yerba mate</name>
    <dbReference type="NCBI Taxonomy" id="185542"/>
    <lineage>
        <taxon>Eukaryota</taxon>
        <taxon>Viridiplantae</taxon>
        <taxon>Streptophyta</taxon>
        <taxon>Embryophyta</taxon>
        <taxon>Tracheophyta</taxon>
        <taxon>Spermatophyta</taxon>
        <taxon>Magnoliopsida</taxon>
        <taxon>eudicotyledons</taxon>
        <taxon>Gunneridae</taxon>
        <taxon>Pentapetalae</taxon>
        <taxon>asterids</taxon>
        <taxon>campanulids</taxon>
        <taxon>Aquifoliales</taxon>
        <taxon>Aquifoliaceae</taxon>
        <taxon>Ilex</taxon>
    </lineage>
</organism>
<comment type="caution">
    <text evidence="10">The sequence shown here is derived from an EMBL/GenBank/DDBJ whole genome shotgun (WGS) entry which is preliminary data.</text>
</comment>
<evidence type="ECO:0000313" key="10">
    <source>
        <dbReference type="EMBL" id="CAK9162560.1"/>
    </source>
</evidence>
<feature type="domain" description="Myb-like" evidence="8">
    <location>
        <begin position="17"/>
        <end position="68"/>
    </location>
</feature>
<dbReference type="AlphaFoldDB" id="A0ABC8SZM5"/>
<dbReference type="EMBL" id="CAUOFW020003892">
    <property type="protein sequence ID" value="CAK9162560.1"/>
    <property type="molecule type" value="Genomic_DNA"/>
</dbReference>
<accession>A0ABC8SZM5</accession>
<evidence type="ECO:0000256" key="4">
    <source>
        <dbReference type="ARBA" id="ARBA00023125"/>
    </source>
</evidence>
<dbReference type="Gene3D" id="1.10.10.60">
    <property type="entry name" value="Homeodomain-like"/>
    <property type="match status" value="2"/>
</dbReference>
<comment type="subcellular location">
    <subcellularLocation>
        <location evidence="1">Nucleus</location>
    </subcellularLocation>
</comment>
<evidence type="ECO:0000256" key="5">
    <source>
        <dbReference type="ARBA" id="ARBA00023163"/>
    </source>
</evidence>
<keyword evidence="2" id="KW-0677">Repeat</keyword>
<evidence type="ECO:0000256" key="1">
    <source>
        <dbReference type="ARBA" id="ARBA00004123"/>
    </source>
</evidence>
<feature type="domain" description="HTH myb-type" evidence="9">
    <location>
        <begin position="74"/>
        <end position="123"/>
    </location>
</feature>
<protein>
    <submittedName>
        <fullName evidence="10">Uncharacterized protein</fullName>
    </submittedName>
</protein>
<dbReference type="InterPro" id="IPR050560">
    <property type="entry name" value="MYB_TF"/>
</dbReference>
<gene>
    <name evidence="10" type="ORF">ILEXP_LOCUS31432</name>
</gene>
<dbReference type="FunFam" id="1.10.10.60:FF:000060">
    <property type="entry name" value="MYB transcription factor"/>
    <property type="match status" value="1"/>
</dbReference>
<name>A0ABC8SZM5_9AQUA</name>
<keyword evidence="5" id="KW-0804">Transcription</keyword>
<dbReference type="GO" id="GO:0003677">
    <property type="term" value="F:DNA binding"/>
    <property type="evidence" value="ECO:0007669"/>
    <property type="project" value="UniProtKB-KW"/>
</dbReference>
<feature type="compositionally biased region" description="Polar residues" evidence="7">
    <location>
        <begin position="1"/>
        <end position="14"/>
    </location>
</feature>
<evidence type="ECO:0000259" key="8">
    <source>
        <dbReference type="PROSITE" id="PS50090"/>
    </source>
</evidence>
<proteinExistence type="predicted"/>
<dbReference type="SMART" id="SM00717">
    <property type="entry name" value="SANT"/>
    <property type="match status" value="2"/>
</dbReference>
<keyword evidence="4" id="KW-0238">DNA-binding</keyword>
<reference evidence="10 11" key="1">
    <citation type="submission" date="2024-02" db="EMBL/GenBank/DDBJ databases">
        <authorList>
            <person name="Vignale AGUSTIN F."/>
            <person name="Sosa J E."/>
            <person name="Modenutti C."/>
        </authorList>
    </citation>
    <scope>NUCLEOTIDE SEQUENCE [LARGE SCALE GENOMIC DNA]</scope>
</reference>
<feature type="region of interest" description="Disordered" evidence="7">
    <location>
        <begin position="129"/>
        <end position="164"/>
    </location>
</feature>
<dbReference type="SUPFAM" id="SSF46689">
    <property type="entry name" value="Homeodomain-like"/>
    <property type="match status" value="1"/>
</dbReference>
<dbReference type="PANTHER" id="PTHR45614:SF295">
    <property type="entry name" value="SUCROSE RESPONSIVE ELEMENT BINDING PROTEIN"/>
    <property type="match status" value="1"/>
</dbReference>
<dbReference type="InterPro" id="IPR001005">
    <property type="entry name" value="SANT/Myb"/>
</dbReference>
<feature type="domain" description="HTH myb-type" evidence="9">
    <location>
        <begin position="17"/>
        <end position="72"/>
    </location>
</feature>
<dbReference type="Pfam" id="PF00249">
    <property type="entry name" value="Myb_DNA-binding"/>
    <property type="match status" value="2"/>
</dbReference>
<dbReference type="Proteomes" id="UP001642360">
    <property type="component" value="Unassembled WGS sequence"/>
</dbReference>
<dbReference type="InterPro" id="IPR009057">
    <property type="entry name" value="Homeodomain-like_sf"/>
</dbReference>
<evidence type="ECO:0000256" key="6">
    <source>
        <dbReference type="ARBA" id="ARBA00023242"/>
    </source>
</evidence>
<evidence type="ECO:0000256" key="7">
    <source>
        <dbReference type="SAM" id="MobiDB-lite"/>
    </source>
</evidence>
<dbReference type="PROSITE" id="PS50090">
    <property type="entry name" value="MYB_LIKE"/>
    <property type="match status" value="2"/>
</dbReference>
<dbReference type="InterPro" id="IPR017930">
    <property type="entry name" value="Myb_dom"/>
</dbReference>
<evidence type="ECO:0000256" key="3">
    <source>
        <dbReference type="ARBA" id="ARBA00023015"/>
    </source>
</evidence>
<evidence type="ECO:0000313" key="11">
    <source>
        <dbReference type="Proteomes" id="UP001642360"/>
    </source>
</evidence>
<dbReference type="PANTHER" id="PTHR45614">
    <property type="entry name" value="MYB PROTEIN-RELATED"/>
    <property type="match status" value="1"/>
</dbReference>
<evidence type="ECO:0000259" key="9">
    <source>
        <dbReference type="PROSITE" id="PS51294"/>
    </source>
</evidence>
<evidence type="ECO:0000256" key="2">
    <source>
        <dbReference type="ARBA" id="ARBA00022737"/>
    </source>
</evidence>
<dbReference type="GO" id="GO:0005634">
    <property type="term" value="C:nucleus"/>
    <property type="evidence" value="ECO:0007669"/>
    <property type="project" value="UniProtKB-SubCell"/>
</dbReference>
<keyword evidence="3" id="KW-0805">Transcription regulation</keyword>
<keyword evidence="6" id="KW-0539">Nucleus</keyword>
<sequence>MENGSSSTMGGTSQKDGDRVKKGQWGAEEDVWLRKLVQRYGPRNWALISKSIPGRSGKSCRLRWYNQLSPAVDHTAFTPAEDGIIVQGRTNYGNKWSMIAKLLNGRTDNAIKNHWYSTLKRKNSLANMQDAEAGGKQGSRPETESTSSGTDLNSANHLPLFEEPVPDLNDPPPELTLSFAVNCSSECPNIEKLFRKKSRTSQTLPLSAGLMSVMREMIQKEVTNDMAGLEGGGISLQSHIDYKEKRLE</sequence>
<dbReference type="PROSITE" id="PS51294">
    <property type="entry name" value="HTH_MYB"/>
    <property type="match status" value="2"/>
</dbReference>
<keyword evidence="11" id="KW-1185">Reference proteome</keyword>
<feature type="compositionally biased region" description="Polar residues" evidence="7">
    <location>
        <begin position="144"/>
        <end position="156"/>
    </location>
</feature>
<feature type="region of interest" description="Disordered" evidence="7">
    <location>
        <begin position="1"/>
        <end position="22"/>
    </location>
</feature>
<feature type="domain" description="Myb-like" evidence="8">
    <location>
        <begin position="69"/>
        <end position="119"/>
    </location>
</feature>